<feature type="transmembrane region" description="Helical" evidence="9">
    <location>
        <begin position="404"/>
        <end position="424"/>
    </location>
</feature>
<feature type="transmembrane region" description="Helical" evidence="9">
    <location>
        <begin position="337"/>
        <end position="358"/>
    </location>
</feature>
<feature type="transmembrane region" description="Helical" evidence="9">
    <location>
        <begin position="114"/>
        <end position="135"/>
    </location>
</feature>
<evidence type="ECO:0000256" key="2">
    <source>
        <dbReference type="ARBA" id="ARBA00022448"/>
    </source>
</evidence>
<evidence type="ECO:0000256" key="3">
    <source>
        <dbReference type="ARBA" id="ARBA00022692"/>
    </source>
</evidence>
<dbReference type="RefSeq" id="WP_085937302.1">
    <property type="nucleotide sequence ID" value="NZ_FUWJ01000012.1"/>
</dbReference>
<feature type="transmembrane region" description="Helical" evidence="9">
    <location>
        <begin position="249"/>
        <end position="270"/>
    </location>
</feature>
<feature type="transmembrane region" description="Helical" evidence="9">
    <location>
        <begin position="89"/>
        <end position="108"/>
    </location>
</feature>
<evidence type="ECO:0000259" key="10">
    <source>
        <dbReference type="PROSITE" id="PS50850"/>
    </source>
</evidence>
<evidence type="ECO:0000256" key="7">
    <source>
        <dbReference type="ARBA" id="ARBA00058119"/>
    </source>
</evidence>
<dbReference type="EMBL" id="FUWJ01000012">
    <property type="protein sequence ID" value="SKA34884.1"/>
    <property type="molecule type" value="Genomic_DNA"/>
</dbReference>
<keyword evidence="4 9" id="KW-1133">Transmembrane helix</keyword>
<dbReference type="STRING" id="225324.SAMN02745126_05569"/>
<accession>A0A1T4T2Z1</accession>
<feature type="transmembrane region" description="Helical" evidence="9">
    <location>
        <begin position="183"/>
        <end position="203"/>
    </location>
</feature>
<protein>
    <recommendedName>
        <fullName evidence="8">Putative tartrate transporter</fullName>
    </recommendedName>
</protein>
<keyword evidence="12" id="KW-1185">Reference proteome</keyword>
<comment type="function">
    <text evidence="7">Component of the tartrate utilization system and may allow entry of tartrate and tartrate dehydrogenase.</text>
</comment>
<evidence type="ECO:0000256" key="9">
    <source>
        <dbReference type="SAM" id="Phobius"/>
    </source>
</evidence>
<feature type="transmembrane region" description="Helical" evidence="9">
    <location>
        <begin position="23"/>
        <end position="46"/>
    </location>
</feature>
<dbReference type="GO" id="GO:0022857">
    <property type="term" value="F:transmembrane transporter activity"/>
    <property type="evidence" value="ECO:0007669"/>
    <property type="project" value="InterPro"/>
</dbReference>
<evidence type="ECO:0000256" key="6">
    <source>
        <dbReference type="ARBA" id="ARBA00038514"/>
    </source>
</evidence>
<dbReference type="CDD" id="cd17319">
    <property type="entry name" value="MFS_ExuT_GudP_like"/>
    <property type="match status" value="1"/>
</dbReference>
<feature type="domain" description="Major facilitator superfamily (MFS) profile" evidence="10">
    <location>
        <begin position="23"/>
        <end position="432"/>
    </location>
</feature>
<dbReference type="Gene3D" id="1.20.1250.20">
    <property type="entry name" value="MFS general substrate transporter like domains"/>
    <property type="match status" value="2"/>
</dbReference>
<evidence type="ECO:0000256" key="5">
    <source>
        <dbReference type="ARBA" id="ARBA00023136"/>
    </source>
</evidence>
<dbReference type="OrthoDB" id="9773957at2"/>
<dbReference type="Proteomes" id="UP000190092">
    <property type="component" value="Unassembled WGS sequence"/>
</dbReference>
<evidence type="ECO:0000256" key="4">
    <source>
        <dbReference type="ARBA" id="ARBA00022989"/>
    </source>
</evidence>
<gene>
    <name evidence="11" type="ORF">SAMN02745126_05569</name>
</gene>
<feature type="transmembrane region" description="Helical" evidence="9">
    <location>
        <begin position="282"/>
        <end position="301"/>
    </location>
</feature>
<dbReference type="PROSITE" id="PS50850">
    <property type="entry name" value="MFS"/>
    <property type="match status" value="1"/>
</dbReference>
<sequence>MSVSTSTSGRADDGLYRKIGMRLIPFMMVLYLVAFLDRVNIGFAALTMNADVGLSPTIYGWGAGIFFFGYFIFEVPSNVILEKVGARLWIARIMITWGVVSAAMAFISGPWSFFILRFLLGVAEAGFLPGMILYLTYWYPAAERAKFIGLFMAAVPLATVVGAPVSGLIIGINDTLGLKGWQWLFILEGLPSCLLGLAVLRLLPDGPRQADWLTPQERAVLEDRLAQDREAHPVGTHHALWPALIDGRVLLLGLVYFGIVIGLYGIGLWLPQIIKAMGFSNAQVGYITALPYLASALAMMYWGRRSDRTGERVWHVALAAGASALGFVGSIYTGSHVVALCCLGLAAVGIYATLGPFWAMPPLFLRGTAAAGGIALINAVGNLGGFAGPYLVGWIKESTGSYNAGMGVLACGLAAAAILALVLGRFLPSSQRGQAVGQPVSPG</sequence>
<dbReference type="InterPro" id="IPR011701">
    <property type="entry name" value="MFS"/>
</dbReference>
<dbReference type="PANTHER" id="PTHR43791:SF36">
    <property type="entry name" value="TRANSPORTER, PUTATIVE (AFU_ORTHOLOGUE AFUA_6G08340)-RELATED"/>
    <property type="match status" value="1"/>
</dbReference>
<dbReference type="PANTHER" id="PTHR43791">
    <property type="entry name" value="PERMEASE-RELATED"/>
    <property type="match status" value="1"/>
</dbReference>
<evidence type="ECO:0000313" key="12">
    <source>
        <dbReference type="Proteomes" id="UP000190092"/>
    </source>
</evidence>
<feature type="transmembrane region" description="Helical" evidence="9">
    <location>
        <begin position="147"/>
        <end position="171"/>
    </location>
</feature>
<comment type="subcellular location">
    <subcellularLocation>
        <location evidence="1">Membrane</location>
        <topology evidence="1">Multi-pass membrane protein</topology>
    </subcellularLocation>
</comment>
<dbReference type="FunFam" id="1.20.1250.20:FF:000018">
    <property type="entry name" value="MFS transporter permease"/>
    <property type="match status" value="1"/>
</dbReference>
<dbReference type="InterPro" id="IPR020846">
    <property type="entry name" value="MFS_dom"/>
</dbReference>
<dbReference type="Pfam" id="PF07690">
    <property type="entry name" value="MFS_1"/>
    <property type="match status" value="1"/>
</dbReference>
<dbReference type="GO" id="GO:0016020">
    <property type="term" value="C:membrane"/>
    <property type="evidence" value="ECO:0007669"/>
    <property type="project" value="UniProtKB-SubCell"/>
</dbReference>
<feature type="transmembrane region" description="Helical" evidence="9">
    <location>
        <begin position="58"/>
        <end position="77"/>
    </location>
</feature>
<evidence type="ECO:0000256" key="8">
    <source>
        <dbReference type="ARBA" id="ARBA00074139"/>
    </source>
</evidence>
<dbReference type="SUPFAM" id="SSF103473">
    <property type="entry name" value="MFS general substrate transporter"/>
    <property type="match status" value="1"/>
</dbReference>
<proteinExistence type="inferred from homology"/>
<feature type="transmembrane region" description="Helical" evidence="9">
    <location>
        <begin position="313"/>
        <end position="331"/>
    </location>
</feature>
<name>A0A1T4T2Z1_9HYPH</name>
<dbReference type="FunFam" id="1.20.1250.20:FF:000126">
    <property type="entry name" value="MFS transporter permease"/>
    <property type="match status" value="1"/>
</dbReference>
<keyword evidence="2" id="KW-0813">Transport</keyword>
<dbReference type="AlphaFoldDB" id="A0A1T4T2Z1"/>
<dbReference type="InterPro" id="IPR036259">
    <property type="entry name" value="MFS_trans_sf"/>
</dbReference>
<organism evidence="11 12">
    <name type="scientific">Enhydrobacter aerosaccus</name>
    <dbReference type="NCBI Taxonomy" id="225324"/>
    <lineage>
        <taxon>Bacteria</taxon>
        <taxon>Pseudomonadati</taxon>
        <taxon>Pseudomonadota</taxon>
        <taxon>Alphaproteobacteria</taxon>
        <taxon>Hyphomicrobiales</taxon>
        <taxon>Enhydrobacter</taxon>
    </lineage>
</organism>
<keyword evidence="3 9" id="KW-0812">Transmembrane</keyword>
<reference evidence="12" key="1">
    <citation type="submission" date="2017-02" db="EMBL/GenBank/DDBJ databases">
        <authorList>
            <person name="Varghese N."/>
            <person name="Submissions S."/>
        </authorList>
    </citation>
    <scope>NUCLEOTIDE SEQUENCE [LARGE SCALE GENOMIC DNA]</scope>
    <source>
        <strain evidence="12">ATCC 27094</strain>
    </source>
</reference>
<evidence type="ECO:0000313" key="11">
    <source>
        <dbReference type="EMBL" id="SKA34884.1"/>
    </source>
</evidence>
<comment type="similarity">
    <text evidence="6">Belongs to the major facilitator superfamily. Phthalate permease family.</text>
</comment>
<keyword evidence="5 9" id="KW-0472">Membrane</keyword>
<evidence type="ECO:0000256" key="1">
    <source>
        <dbReference type="ARBA" id="ARBA00004141"/>
    </source>
</evidence>
<feature type="transmembrane region" description="Helical" evidence="9">
    <location>
        <begin position="370"/>
        <end position="392"/>
    </location>
</feature>